<evidence type="ECO:0000256" key="1">
    <source>
        <dbReference type="ARBA" id="ARBA00004953"/>
    </source>
</evidence>
<dbReference type="GO" id="GO:0032259">
    <property type="term" value="P:methylation"/>
    <property type="evidence" value="ECO:0007669"/>
    <property type="project" value="UniProtKB-KW"/>
</dbReference>
<protein>
    <submittedName>
        <fullName evidence="7">Precorrin-3B C(17)-methyltransferase</fullName>
        <ecNumber evidence="7">2.1.1.131</ecNumber>
    </submittedName>
</protein>
<dbReference type="InterPro" id="IPR006363">
    <property type="entry name" value="Cbl_synth_CobJ/CibH_dom"/>
</dbReference>
<dbReference type="CDD" id="cd11646">
    <property type="entry name" value="Precorrin_3B_C17_MT"/>
    <property type="match status" value="1"/>
</dbReference>
<dbReference type="KEGG" id="tfr:BR63_04725"/>
<evidence type="ECO:0000313" key="8">
    <source>
        <dbReference type="Proteomes" id="UP000515847"/>
    </source>
</evidence>
<dbReference type="InterPro" id="IPR014776">
    <property type="entry name" value="4pyrrole_Mease_sub2"/>
</dbReference>
<dbReference type="NCBIfam" id="TIGR01466">
    <property type="entry name" value="cobJ_cbiH"/>
    <property type="match status" value="1"/>
</dbReference>
<gene>
    <name evidence="7" type="primary">cobJ</name>
    <name evidence="7" type="ORF">BR63_04725</name>
</gene>
<keyword evidence="8" id="KW-1185">Reference proteome</keyword>
<evidence type="ECO:0000313" key="7">
    <source>
        <dbReference type="EMBL" id="QNB48300.1"/>
    </source>
</evidence>
<keyword evidence="5" id="KW-0949">S-adenosyl-L-methionine</keyword>
<dbReference type="PANTHER" id="PTHR47036:SF1">
    <property type="entry name" value="COBALT-FACTOR III C(17)-METHYLTRANSFERASE-RELATED"/>
    <property type="match status" value="1"/>
</dbReference>
<dbReference type="SUPFAM" id="SSF53790">
    <property type="entry name" value="Tetrapyrrole methylase"/>
    <property type="match status" value="1"/>
</dbReference>
<keyword evidence="4 7" id="KW-0808">Transferase</keyword>
<dbReference type="UniPathway" id="UPA00148"/>
<evidence type="ECO:0000256" key="2">
    <source>
        <dbReference type="ARBA" id="ARBA00022573"/>
    </source>
</evidence>
<feature type="domain" description="Tetrapyrrole methylase" evidence="6">
    <location>
        <begin position="2"/>
        <end position="203"/>
    </location>
</feature>
<keyword evidence="3 7" id="KW-0489">Methyltransferase</keyword>
<proteinExistence type="predicted"/>
<dbReference type="OrthoDB" id="9772960at2"/>
<dbReference type="Gene3D" id="3.30.950.10">
    <property type="entry name" value="Methyltransferase, Cobalt-precorrin-4 Transmethylase, Domain 2"/>
    <property type="match status" value="1"/>
</dbReference>
<dbReference type="Gene3D" id="3.40.1010.10">
    <property type="entry name" value="Cobalt-precorrin-4 Transmethylase, Domain 1"/>
    <property type="match status" value="1"/>
</dbReference>
<organism evidence="7 8">
    <name type="scientific">Thermanaerosceptrum fracticalcis</name>
    <dbReference type="NCBI Taxonomy" id="1712410"/>
    <lineage>
        <taxon>Bacteria</taxon>
        <taxon>Bacillati</taxon>
        <taxon>Bacillota</taxon>
        <taxon>Clostridia</taxon>
        <taxon>Eubacteriales</taxon>
        <taxon>Peptococcaceae</taxon>
        <taxon>Thermanaerosceptrum</taxon>
    </lineage>
</organism>
<name>A0A7G6E896_THEFR</name>
<dbReference type="Pfam" id="PF00590">
    <property type="entry name" value="TP_methylase"/>
    <property type="match status" value="1"/>
</dbReference>
<evidence type="ECO:0000256" key="3">
    <source>
        <dbReference type="ARBA" id="ARBA00022603"/>
    </source>
</evidence>
<reference evidence="7 8" key="1">
    <citation type="journal article" date="2019" name="Front. Microbiol.">
        <title>Thermoanaerosceptrum fracticalcis gen. nov. sp. nov., a Novel Fumarate-Fermenting Microorganism From a Deep Fractured Carbonate Aquifer of the US Great Basin.</title>
        <authorList>
            <person name="Hamilton-Brehm S.D."/>
            <person name="Stewart L.E."/>
            <person name="Zavarin M."/>
            <person name="Caldwell M."/>
            <person name="Lawson P.A."/>
            <person name="Onstott T.C."/>
            <person name="Grzymski J."/>
            <person name="Neveux I."/>
            <person name="Lollar B.S."/>
            <person name="Russell C.E."/>
            <person name="Moser D.P."/>
        </authorList>
    </citation>
    <scope>NUCLEOTIDE SEQUENCE [LARGE SCALE GENOMIC DNA]</scope>
    <source>
        <strain evidence="7 8">DRI-13</strain>
    </source>
</reference>
<evidence type="ECO:0000259" key="6">
    <source>
        <dbReference type="Pfam" id="PF00590"/>
    </source>
</evidence>
<keyword evidence="2" id="KW-0169">Cobalamin biosynthesis</keyword>
<dbReference type="EMBL" id="CP045798">
    <property type="protein sequence ID" value="QNB48300.1"/>
    <property type="molecule type" value="Genomic_DNA"/>
</dbReference>
<dbReference type="InterPro" id="IPR000878">
    <property type="entry name" value="4pyrrol_Mease"/>
</dbReference>
<dbReference type="GO" id="GO:0009236">
    <property type="term" value="P:cobalamin biosynthetic process"/>
    <property type="evidence" value="ECO:0007669"/>
    <property type="project" value="UniProtKB-UniPathway"/>
</dbReference>
<dbReference type="InterPro" id="IPR014777">
    <property type="entry name" value="4pyrrole_Mease_sub1"/>
</dbReference>
<dbReference type="AlphaFoldDB" id="A0A7G6E896"/>
<accession>A0A7G6E896</accession>
<comment type="pathway">
    <text evidence="1">Cofactor biosynthesis; adenosylcobalamin biosynthesis.</text>
</comment>
<dbReference type="PANTHER" id="PTHR47036">
    <property type="entry name" value="COBALT-FACTOR III C(17)-METHYLTRANSFERASE-RELATED"/>
    <property type="match status" value="1"/>
</dbReference>
<dbReference type="Proteomes" id="UP000515847">
    <property type="component" value="Chromosome"/>
</dbReference>
<dbReference type="GO" id="GO:0030789">
    <property type="term" value="F:precorrin-3B C17-methyltransferase activity"/>
    <property type="evidence" value="ECO:0007669"/>
    <property type="project" value="UniProtKB-EC"/>
</dbReference>
<evidence type="ECO:0000256" key="5">
    <source>
        <dbReference type="ARBA" id="ARBA00022691"/>
    </source>
</evidence>
<sequence>MIGTGPGDLAHLTPHAKKALEESEVVVGYNYYLTLLKPLLENKKILGSGMKREIERGHMALKEANTGKTVAVISSGDPGVYGMAGVIWELIKTTGSSLEVEVVPGVTAATAAAALLGAPLMHDFAVISLSDLLTPWETIKKRIEAAAVADFVTVIYNPKSIKRTHQIEFLRETFLKHRDPHTPVGIVKNAYRPEQEIILANLHNFTQQNIDMFSIVVIGNAQTYQFNDKLITPRGYRL</sequence>
<dbReference type="InterPro" id="IPR035996">
    <property type="entry name" value="4pyrrol_Methylase_sf"/>
</dbReference>
<evidence type="ECO:0000256" key="4">
    <source>
        <dbReference type="ARBA" id="ARBA00022679"/>
    </source>
</evidence>
<dbReference type="InterPro" id="IPR051810">
    <property type="entry name" value="Precorrin_MeTrfase"/>
</dbReference>
<dbReference type="EC" id="2.1.1.131" evidence="7"/>